<dbReference type="Proteomes" id="UP000298652">
    <property type="component" value="Chromosome 6"/>
</dbReference>
<dbReference type="AlphaFoldDB" id="A0A4V6D5L0"/>
<evidence type="ECO:0008006" key="4">
    <source>
        <dbReference type="Google" id="ProtNLM"/>
    </source>
</evidence>
<sequence length="96" mass="10368">MLDALATWLSLSCFSLSLLASSSHGCSAASSQANLHSRAEIHIVPCIYIKGPFCKYPPVELLANEICLIRSLSCVPKEKFSPETGAAFDMYLVGVF</sequence>
<organism evidence="2 3">
    <name type="scientific">Setaria viridis</name>
    <name type="common">Green bristlegrass</name>
    <name type="synonym">Setaria italica subsp. viridis</name>
    <dbReference type="NCBI Taxonomy" id="4556"/>
    <lineage>
        <taxon>Eukaryota</taxon>
        <taxon>Viridiplantae</taxon>
        <taxon>Streptophyta</taxon>
        <taxon>Embryophyta</taxon>
        <taxon>Tracheophyta</taxon>
        <taxon>Spermatophyta</taxon>
        <taxon>Magnoliopsida</taxon>
        <taxon>Liliopsida</taxon>
        <taxon>Poales</taxon>
        <taxon>Poaceae</taxon>
        <taxon>PACMAD clade</taxon>
        <taxon>Panicoideae</taxon>
        <taxon>Panicodae</taxon>
        <taxon>Paniceae</taxon>
        <taxon>Cenchrinae</taxon>
        <taxon>Setaria</taxon>
    </lineage>
</organism>
<dbReference type="Gramene" id="TKW10896">
    <property type="protein sequence ID" value="TKW10896"/>
    <property type="gene ID" value="SEVIR_6G198400v2"/>
</dbReference>
<keyword evidence="1" id="KW-0732">Signal</keyword>
<protein>
    <recommendedName>
        <fullName evidence="4">Secreted protein</fullName>
    </recommendedName>
</protein>
<gene>
    <name evidence="2" type="ORF">SEVIR_6G198400v2</name>
</gene>
<proteinExistence type="predicted"/>
<accession>A0A4V6D5L0</accession>
<name>A0A4V6D5L0_SETVI</name>
<evidence type="ECO:0000313" key="3">
    <source>
        <dbReference type="Proteomes" id="UP000298652"/>
    </source>
</evidence>
<evidence type="ECO:0000313" key="2">
    <source>
        <dbReference type="EMBL" id="TKW10896.1"/>
    </source>
</evidence>
<feature type="signal peptide" evidence="1">
    <location>
        <begin position="1"/>
        <end position="28"/>
    </location>
</feature>
<reference evidence="2" key="1">
    <citation type="submission" date="2019-03" db="EMBL/GenBank/DDBJ databases">
        <title>WGS assembly of Setaria viridis.</title>
        <authorList>
            <person name="Huang P."/>
            <person name="Jenkins J."/>
            <person name="Grimwood J."/>
            <person name="Barry K."/>
            <person name="Healey A."/>
            <person name="Mamidi S."/>
            <person name="Sreedasyam A."/>
            <person name="Shu S."/>
            <person name="Feldman M."/>
            <person name="Wu J."/>
            <person name="Yu Y."/>
            <person name="Chen C."/>
            <person name="Johnson J."/>
            <person name="Rokhsar D."/>
            <person name="Baxter I."/>
            <person name="Schmutz J."/>
            <person name="Brutnell T."/>
            <person name="Kellogg E."/>
        </authorList>
    </citation>
    <scope>NUCLEOTIDE SEQUENCE [LARGE SCALE GENOMIC DNA]</scope>
</reference>
<dbReference type="EMBL" id="CM016557">
    <property type="protein sequence ID" value="TKW10896.1"/>
    <property type="molecule type" value="Genomic_DNA"/>
</dbReference>
<keyword evidence="3" id="KW-1185">Reference proteome</keyword>
<feature type="chain" id="PRO_5021028348" description="Secreted protein" evidence="1">
    <location>
        <begin position="29"/>
        <end position="96"/>
    </location>
</feature>
<evidence type="ECO:0000256" key="1">
    <source>
        <dbReference type="SAM" id="SignalP"/>
    </source>
</evidence>